<dbReference type="EMBL" id="FOVJ01000001">
    <property type="protein sequence ID" value="SFN47315.1"/>
    <property type="molecule type" value="Genomic_DNA"/>
</dbReference>
<feature type="domain" description="Ice-binding protein C-terminal" evidence="2">
    <location>
        <begin position="204"/>
        <end position="226"/>
    </location>
</feature>
<proteinExistence type="predicted"/>
<gene>
    <name evidence="3" type="ORF">SAMN05216386_1120</name>
</gene>
<protein>
    <submittedName>
        <fullName evidence="3">PEP-CTERM protein-sorting domain-containing protein</fullName>
    </submittedName>
</protein>
<feature type="signal peptide" evidence="1">
    <location>
        <begin position="1"/>
        <end position="30"/>
    </location>
</feature>
<dbReference type="Pfam" id="PF07589">
    <property type="entry name" value="PEP-CTERM"/>
    <property type="match status" value="1"/>
</dbReference>
<reference evidence="4" key="1">
    <citation type="submission" date="2016-10" db="EMBL/GenBank/DDBJ databases">
        <authorList>
            <person name="Varghese N."/>
        </authorList>
    </citation>
    <scope>NUCLEOTIDE SEQUENCE [LARGE SCALE GENOMIC DNA]</scope>
    <source>
        <strain evidence="4">Nsp8</strain>
    </source>
</reference>
<evidence type="ECO:0000313" key="3">
    <source>
        <dbReference type="EMBL" id="SFN47315.1"/>
    </source>
</evidence>
<keyword evidence="4" id="KW-1185">Reference proteome</keyword>
<sequence length="229" mass="24205">MKFKPITTKNRLVTSALMGLGMTAPMSASALTIDINTYVTGSPASGTEASVATLILTQNGTNVDFRFNNTVNNLPENIGDDAYISQLLFSYEGSADLTNASFSNFGGTQQVDDIDMHKSNAGYDFYVDLEYPTKSGERFVDGEYTTWTINGVSVDNFLVSVPGSGPDSLAMVHIQQVGAGPGGEDSLKYVGGISNPPIDHPQNPVPEPGSLALMGIGLLGLGAMRRGKK</sequence>
<evidence type="ECO:0000259" key="2">
    <source>
        <dbReference type="Pfam" id="PF07589"/>
    </source>
</evidence>
<organism evidence="3 4">
    <name type="scientific">Nitrosospira briensis</name>
    <dbReference type="NCBI Taxonomy" id="35799"/>
    <lineage>
        <taxon>Bacteria</taxon>
        <taxon>Pseudomonadati</taxon>
        <taxon>Pseudomonadota</taxon>
        <taxon>Betaproteobacteria</taxon>
        <taxon>Nitrosomonadales</taxon>
        <taxon>Nitrosomonadaceae</taxon>
        <taxon>Nitrosospira</taxon>
    </lineage>
</organism>
<evidence type="ECO:0000256" key="1">
    <source>
        <dbReference type="SAM" id="SignalP"/>
    </source>
</evidence>
<feature type="chain" id="PRO_5010260578" evidence="1">
    <location>
        <begin position="31"/>
        <end position="229"/>
    </location>
</feature>
<dbReference type="Proteomes" id="UP000183107">
    <property type="component" value="Unassembled WGS sequence"/>
</dbReference>
<accession>A0A1I4ZAL3</accession>
<keyword evidence="1" id="KW-0732">Signal</keyword>
<dbReference type="RefSeq" id="WP_074795335.1">
    <property type="nucleotide sequence ID" value="NZ_FOVJ01000001.1"/>
</dbReference>
<dbReference type="NCBIfam" id="TIGR02595">
    <property type="entry name" value="PEP_CTERM"/>
    <property type="match status" value="1"/>
</dbReference>
<dbReference type="InterPro" id="IPR013424">
    <property type="entry name" value="Ice-binding_C"/>
</dbReference>
<dbReference type="AlphaFoldDB" id="A0A1I4ZAL3"/>
<dbReference type="OrthoDB" id="8560977at2"/>
<name>A0A1I4ZAL3_9PROT</name>
<evidence type="ECO:0000313" key="4">
    <source>
        <dbReference type="Proteomes" id="UP000183107"/>
    </source>
</evidence>